<dbReference type="Proteomes" id="UP000277424">
    <property type="component" value="Unassembled WGS sequence"/>
</dbReference>
<gene>
    <name evidence="2" type="ORF">BCL74_3216</name>
</gene>
<dbReference type="OrthoDB" id="9810773at2"/>
<evidence type="ECO:0000259" key="1">
    <source>
        <dbReference type="SMART" id="SM00287"/>
    </source>
</evidence>
<dbReference type="InterPro" id="IPR010466">
    <property type="entry name" value="DUF1058"/>
</dbReference>
<feature type="domain" description="SH3b" evidence="1">
    <location>
        <begin position="22"/>
        <end position="85"/>
    </location>
</feature>
<dbReference type="EMBL" id="RBIG01000003">
    <property type="protein sequence ID" value="RKQ68734.1"/>
    <property type="molecule type" value="Genomic_DNA"/>
</dbReference>
<evidence type="ECO:0000313" key="2">
    <source>
        <dbReference type="EMBL" id="RKQ68734.1"/>
    </source>
</evidence>
<evidence type="ECO:0000313" key="3">
    <source>
        <dbReference type="Proteomes" id="UP000277424"/>
    </source>
</evidence>
<feature type="domain" description="SH3b" evidence="1">
    <location>
        <begin position="86"/>
        <end position="147"/>
    </location>
</feature>
<dbReference type="InterPro" id="IPR003646">
    <property type="entry name" value="SH3-like_bac-type"/>
</dbReference>
<name>A0A420WCI6_9PROT</name>
<sequence length="153" mass="17215">MLVALLPALVQAQQSPSGLPIPRFVSLRSGEVNIRTGPGVRYPIDWVFLRKDMPVEIVAEFDTWRRIRDVEGTEGWVHQSLLSGKRTIVFTAPLASLRREPTESAPLVARVEPGVIGELQECRPAWCRVKAAGLTGWVQPIETWGVYPDEWMR</sequence>
<protein>
    <submittedName>
        <fullName evidence="2">SH3-like domain-containing protein</fullName>
    </submittedName>
</protein>
<organism evidence="2 3">
    <name type="scientific">Oceanibaculum indicum</name>
    <dbReference type="NCBI Taxonomy" id="526216"/>
    <lineage>
        <taxon>Bacteria</taxon>
        <taxon>Pseudomonadati</taxon>
        <taxon>Pseudomonadota</taxon>
        <taxon>Alphaproteobacteria</taxon>
        <taxon>Rhodospirillales</taxon>
        <taxon>Oceanibaculaceae</taxon>
        <taxon>Oceanibaculum</taxon>
    </lineage>
</organism>
<accession>A0A420WCI6</accession>
<dbReference type="Gene3D" id="2.30.30.40">
    <property type="entry name" value="SH3 Domains"/>
    <property type="match status" value="2"/>
</dbReference>
<dbReference type="SMART" id="SM00287">
    <property type="entry name" value="SH3b"/>
    <property type="match status" value="2"/>
</dbReference>
<proteinExistence type="predicted"/>
<reference evidence="2 3" key="1">
    <citation type="submission" date="2018-10" db="EMBL/GenBank/DDBJ databases">
        <title>Comparative analysis of microorganisms from saline springs in Andes Mountain Range, Colombia.</title>
        <authorList>
            <person name="Rubin E."/>
        </authorList>
    </citation>
    <scope>NUCLEOTIDE SEQUENCE [LARGE SCALE GENOMIC DNA]</scope>
    <source>
        <strain evidence="2 3">USBA 36</strain>
    </source>
</reference>
<dbReference type="AlphaFoldDB" id="A0A420WCI6"/>
<comment type="caution">
    <text evidence="2">The sequence shown here is derived from an EMBL/GenBank/DDBJ whole genome shotgun (WGS) entry which is preliminary data.</text>
</comment>
<dbReference type="Pfam" id="PF06347">
    <property type="entry name" value="SH3_4"/>
    <property type="match status" value="2"/>
</dbReference>